<sequence>MALRLAGRRLPSLRYLSALATNRSDYAFGSLLCSNSISSNAGGADNTSSVNTKEELGKSSSGSHTQEAPVSAVPSAPTGAGTSPASTSQPTPVEEDEEWTEVVHSSGQLYYWNQRTGETTRLGEPKPNSDRGSGGAGGGGGRQRASGGSGARTEDGYVDPRSEAHLEDRTGTYAAMGVIIGAFLGWVSQFV</sequence>
<dbReference type="InterPro" id="IPR036020">
    <property type="entry name" value="WW_dom_sf"/>
</dbReference>
<feature type="compositionally biased region" description="Gly residues" evidence="1">
    <location>
        <begin position="132"/>
        <end position="150"/>
    </location>
</feature>
<feature type="compositionally biased region" description="Basic and acidic residues" evidence="1">
    <location>
        <begin position="152"/>
        <end position="164"/>
    </location>
</feature>
<dbReference type="CDD" id="cd00201">
    <property type="entry name" value="WW"/>
    <property type="match status" value="1"/>
</dbReference>
<dbReference type="OrthoDB" id="539293at2759"/>
<evidence type="ECO:0000313" key="3">
    <source>
        <dbReference type="Proteomes" id="UP000001058"/>
    </source>
</evidence>
<feature type="compositionally biased region" description="Polar residues" evidence="1">
    <location>
        <begin position="39"/>
        <end position="51"/>
    </location>
</feature>
<keyword evidence="3" id="KW-1185">Reference proteome</keyword>
<feature type="compositionally biased region" description="Polar residues" evidence="1">
    <location>
        <begin position="80"/>
        <end position="91"/>
    </location>
</feature>
<dbReference type="Proteomes" id="UP000001058">
    <property type="component" value="Unassembled WGS sequence"/>
</dbReference>
<dbReference type="InterPro" id="IPR001202">
    <property type="entry name" value="WW_dom"/>
</dbReference>
<evidence type="ECO:0000256" key="1">
    <source>
        <dbReference type="SAM" id="MobiDB-lite"/>
    </source>
</evidence>
<accession>D8TRY8</accession>
<dbReference type="InParanoid" id="D8TRY8"/>
<name>D8TRY8_VOLCA</name>
<proteinExistence type="predicted"/>
<dbReference type="RefSeq" id="XP_002949108.1">
    <property type="nucleotide sequence ID" value="XM_002949062.1"/>
</dbReference>
<organism evidence="3">
    <name type="scientific">Volvox carteri f. nagariensis</name>
    <dbReference type="NCBI Taxonomy" id="3068"/>
    <lineage>
        <taxon>Eukaryota</taxon>
        <taxon>Viridiplantae</taxon>
        <taxon>Chlorophyta</taxon>
        <taxon>core chlorophytes</taxon>
        <taxon>Chlorophyceae</taxon>
        <taxon>CS clade</taxon>
        <taxon>Chlamydomonadales</taxon>
        <taxon>Volvocaceae</taxon>
        <taxon>Volvox</taxon>
    </lineage>
</organism>
<evidence type="ECO:0000313" key="2">
    <source>
        <dbReference type="EMBL" id="EFJ49601.1"/>
    </source>
</evidence>
<dbReference type="SUPFAM" id="SSF51045">
    <property type="entry name" value="WW domain"/>
    <property type="match status" value="1"/>
</dbReference>
<feature type="compositionally biased region" description="Polar residues" evidence="1">
    <location>
        <begin position="58"/>
        <end position="68"/>
    </location>
</feature>
<dbReference type="AlphaFoldDB" id="D8TRY8"/>
<evidence type="ECO:0008006" key="4">
    <source>
        <dbReference type="Google" id="ProtNLM"/>
    </source>
</evidence>
<dbReference type="KEGG" id="vcn:VOLCADRAFT_89485"/>
<feature type="region of interest" description="Disordered" evidence="1">
    <location>
        <begin position="39"/>
        <end position="100"/>
    </location>
</feature>
<dbReference type="GeneID" id="9616059"/>
<reference evidence="2 3" key="1">
    <citation type="journal article" date="2010" name="Science">
        <title>Genomic analysis of organismal complexity in the multicellular green alga Volvox carteri.</title>
        <authorList>
            <person name="Prochnik S.E."/>
            <person name="Umen J."/>
            <person name="Nedelcu A.M."/>
            <person name="Hallmann A."/>
            <person name="Miller S.M."/>
            <person name="Nishii I."/>
            <person name="Ferris P."/>
            <person name="Kuo A."/>
            <person name="Mitros T."/>
            <person name="Fritz-Laylin L.K."/>
            <person name="Hellsten U."/>
            <person name="Chapman J."/>
            <person name="Simakov O."/>
            <person name="Rensing S.A."/>
            <person name="Terry A."/>
            <person name="Pangilinan J."/>
            <person name="Kapitonov V."/>
            <person name="Jurka J."/>
            <person name="Salamov A."/>
            <person name="Shapiro H."/>
            <person name="Schmutz J."/>
            <person name="Grimwood J."/>
            <person name="Lindquist E."/>
            <person name="Lucas S."/>
            <person name="Grigoriev I.V."/>
            <person name="Schmitt R."/>
            <person name="Kirk D."/>
            <person name="Rokhsar D.S."/>
        </authorList>
    </citation>
    <scope>NUCLEOTIDE SEQUENCE [LARGE SCALE GENOMIC DNA]</scope>
    <source>
        <strain evidence="3">f. Nagariensis / Eve</strain>
    </source>
</reference>
<protein>
    <recommendedName>
        <fullName evidence="4">WW domain-containing protein</fullName>
    </recommendedName>
</protein>
<dbReference type="STRING" id="3068.D8TRY8"/>
<dbReference type="Gene3D" id="2.20.70.10">
    <property type="match status" value="1"/>
</dbReference>
<gene>
    <name evidence="2" type="ORF">VOLCADRAFT_89485</name>
</gene>
<feature type="region of interest" description="Disordered" evidence="1">
    <location>
        <begin position="118"/>
        <end position="164"/>
    </location>
</feature>
<dbReference type="EMBL" id="GL378334">
    <property type="protein sequence ID" value="EFJ49601.1"/>
    <property type="molecule type" value="Genomic_DNA"/>
</dbReference>